<dbReference type="EMBL" id="HBED01024282">
    <property type="protein sequence ID" value="CAD8313262.1"/>
    <property type="molecule type" value="Transcribed_RNA"/>
</dbReference>
<name>A0A7R9W3H7_9STRA</name>
<feature type="compositionally biased region" description="Acidic residues" evidence="1">
    <location>
        <begin position="1"/>
        <end position="10"/>
    </location>
</feature>
<accession>A0A7R9W3H7</accession>
<protein>
    <submittedName>
        <fullName evidence="2">Uncharacterized protein</fullName>
    </submittedName>
</protein>
<feature type="region of interest" description="Disordered" evidence="1">
    <location>
        <begin position="1"/>
        <end position="21"/>
    </location>
</feature>
<reference evidence="2" key="1">
    <citation type="submission" date="2021-01" db="EMBL/GenBank/DDBJ databases">
        <authorList>
            <person name="Corre E."/>
            <person name="Pelletier E."/>
            <person name="Niang G."/>
            <person name="Scheremetjew M."/>
            <person name="Finn R."/>
            <person name="Kale V."/>
            <person name="Holt S."/>
            <person name="Cochrane G."/>
            <person name="Meng A."/>
            <person name="Brown T."/>
            <person name="Cohen L."/>
        </authorList>
    </citation>
    <scope>NUCLEOTIDE SEQUENCE</scope>
    <source>
        <strain evidence="2">CCMP147</strain>
    </source>
</reference>
<proteinExistence type="predicted"/>
<evidence type="ECO:0000256" key="1">
    <source>
        <dbReference type="SAM" id="MobiDB-lite"/>
    </source>
</evidence>
<organism evidence="2">
    <name type="scientific">Pseudictyota dubia</name>
    <dbReference type="NCBI Taxonomy" id="2749911"/>
    <lineage>
        <taxon>Eukaryota</taxon>
        <taxon>Sar</taxon>
        <taxon>Stramenopiles</taxon>
        <taxon>Ochrophyta</taxon>
        <taxon>Bacillariophyta</taxon>
        <taxon>Mediophyceae</taxon>
        <taxon>Biddulphiophycidae</taxon>
        <taxon>Eupodiscales</taxon>
        <taxon>Odontellaceae</taxon>
        <taxon>Pseudictyota</taxon>
    </lineage>
</organism>
<evidence type="ECO:0000313" key="2">
    <source>
        <dbReference type="EMBL" id="CAD8313262.1"/>
    </source>
</evidence>
<dbReference type="AlphaFoldDB" id="A0A7R9W3H7"/>
<feature type="compositionally biased region" description="Gly residues" evidence="1">
    <location>
        <begin position="11"/>
        <end position="21"/>
    </location>
</feature>
<sequence length="103" mass="11497">MRTMTPDEEMGGAGRYEKGGSGYEANMWIDAAERVEVLSHMSIERGWPSRGLYASANGASTGHKEEGSDLSEFGRPQCIFNVEFVIHAASPAMPDRFRDRERR</sequence>
<gene>
    <name evidence="2" type="ORF">TDUB1175_LOCUS12051</name>
</gene>